<dbReference type="Proteomes" id="UP001046870">
    <property type="component" value="Chromosome 19"/>
</dbReference>
<comment type="caution">
    <text evidence="3">The sequence shown here is derived from an EMBL/GenBank/DDBJ whole genome shotgun (WGS) entry which is preliminary data.</text>
</comment>
<accession>A0A9D3PHS4</accession>
<evidence type="ECO:0000256" key="1">
    <source>
        <dbReference type="SAM" id="MobiDB-lite"/>
    </source>
</evidence>
<dbReference type="AlphaFoldDB" id="A0A9D3PHS4"/>
<dbReference type="EMBL" id="JAFDVH010000019">
    <property type="protein sequence ID" value="KAG7460273.1"/>
    <property type="molecule type" value="Genomic_DNA"/>
</dbReference>
<evidence type="ECO:0000313" key="3">
    <source>
        <dbReference type="EMBL" id="KAG7460273.1"/>
    </source>
</evidence>
<feature type="domain" description="Pyrin" evidence="2">
    <location>
        <begin position="1"/>
        <end position="91"/>
    </location>
</feature>
<dbReference type="OrthoDB" id="10058437at2759"/>
<feature type="compositionally biased region" description="Basic and acidic residues" evidence="1">
    <location>
        <begin position="86"/>
        <end position="98"/>
    </location>
</feature>
<evidence type="ECO:0000313" key="4">
    <source>
        <dbReference type="Proteomes" id="UP001046870"/>
    </source>
</evidence>
<dbReference type="SUPFAM" id="SSF47986">
    <property type="entry name" value="DEATH domain"/>
    <property type="match status" value="1"/>
</dbReference>
<protein>
    <recommendedName>
        <fullName evidence="2">Pyrin domain-containing protein</fullName>
    </recommendedName>
</protein>
<evidence type="ECO:0000259" key="2">
    <source>
        <dbReference type="PROSITE" id="PS50824"/>
    </source>
</evidence>
<dbReference type="InterPro" id="IPR004020">
    <property type="entry name" value="DAPIN"/>
</dbReference>
<keyword evidence="4" id="KW-1185">Reference proteome</keyword>
<dbReference type="Gene3D" id="1.10.533.10">
    <property type="entry name" value="Death Domain, Fas"/>
    <property type="match status" value="1"/>
</dbReference>
<proteinExistence type="predicted"/>
<dbReference type="SMART" id="SM01289">
    <property type="entry name" value="PYRIN"/>
    <property type="match status" value="1"/>
</dbReference>
<dbReference type="PROSITE" id="PS50824">
    <property type="entry name" value="DAPIN"/>
    <property type="match status" value="1"/>
</dbReference>
<feature type="compositionally biased region" description="Low complexity" evidence="1">
    <location>
        <begin position="102"/>
        <end position="116"/>
    </location>
</feature>
<sequence>MAGAPSLLVSILDELLEDDLKRFRWNLSYNVPEGFETIPKGRVEKGKHVTETVTQMVEAYGEEGAVTVTLYALRKTNQNNLAQRLETEHNGGRADGPSHVDGAPVQPGAAAPQVSI</sequence>
<organism evidence="3 4">
    <name type="scientific">Megalops atlanticus</name>
    <name type="common">Tarpon</name>
    <name type="synonym">Clupea gigantea</name>
    <dbReference type="NCBI Taxonomy" id="7932"/>
    <lineage>
        <taxon>Eukaryota</taxon>
        <taxon>Metazoa</taxon>
        <taxon>Chordata</taxon>
        <taxon>Craniata</taxon>
        <taxon>Vertebrata</taxon>
        <taxon>Euteleostomi</taxon>
        <taxon>Actinopterygii</taxon>
        <taxon>Neopterygii</taxon>
        <taxon>Teleostei</taxon>
        <taxon>Elopiformes</taxon>
        <taxon>Megalopidae</taxon>
        <taxon>Megalops</taxon>
    </lineage>
</organism>
<reference evidence="3" key="1">
    <citation type="submission" date="2021-01" db="EMBL/GenBank/DDBJ databases">
        <authorList>
            <person name="Zahm M."/>
            <person name="Roques C."/>
            <person name="Cabau C."/>
            <person name="Klopp C."/>
            <person name="Donnadieu C."/>
            <person name="Jouanno E."/>
            <person name="Lampietro C."/>
            <person name="Louis A."/>
            <person name="Herpin A."/>
            <person name="Echchiki A."/>
            <person name="Berthelot C."/>
            <person name="Parey E."/>
            <person name="Roest-Crollius H."/>
            <person name="Braasch I."/>
            <person name="Postlethwait J."/>
            <person name="Bobe J."/>
            <person name="Montfort J."/>
            <person name="Bouchez O."/>
            <person name="Begum T."/>
            <person name="Mejri S."/>
            <person name="Adams A."/>
            <person name="Chen W.-J."/>
            <person name="Guiguen Y."/>
        </authorList>
    </citation>
    <scope>NUCLEOTIDE SEQUENCE</scope>
    <source>
        <strain evidence="3">YG-15Mar2019-1</strain>
        <tissue evidence="3">Brain</tissue>
    </source>
</reference>
<gene>
    <name evidence="3" type="ORF">MATL_G00219550</name>
</gene>
<feature type="region of interest" description="Disordered" evidence="1">
    <location>
        <begin position="86"/>
        <end position="116"/>
    </location>
</feature>
<dbReference type="InterPro" id="IPR011029">
    <property type="entry name" value="DEATH-like_dom_sf"/>
</dbReference>
<dbReference type="CDD" id="cd08321">
    <property type="entry name" value="Pyrin_ASC-like"/>
    <property type="match status" value="1"/>
</dbReference>
<dbReference type="Pfam" id="PF02758">
    <property type="entry name" value="PYRIN"/>
    <property type="match status" value="1"/>
</dbReference>
<name>A0A9D3PHS4_MEGAT</name>